<gene>
    <name evidence="2" type="ORF">H6G83_20210</name>
</gene>
<evidence type="ECO:0000256" key="1">
    <source>
        <dbReference type="SAM" id="Phobius"/>
    </source>
</evidence>
<proteinExistence type="predicted"/>
<organism evidence="2 3">
    <name type="scientific">Anabaena azotica FACHB-119</name>
    <dbReference type="NCBI Taxonomy" id="947527"/>
    <lineage>
        <taxon>Bacteria</taxon>
        <taxon>Bacillati</taxon>
        <taxon>Cyanobacteriota</taxon>
        <taxon>Cyanophyceae</taxon>
        <taxon>Nostocales</taxon>
        <taxon>Nostocaceae</taxon>
        <taxon>Anabaena</taxon>
        <taxon>Anabaena azotica</taxon>
    </lineage>
</organism>
<keyword evidence="3" id="KW-1185">Reference proteome</keyword>
<feature type="transmembrane region" description="Helical" evidence="1">
    <location>
        <begin position="21"/>
        <end position="40"/>
    </location>
</feature>
<protein>
    <submittedName>
        <fullName evidence="2">Uncharacterized protein</fullName>
    </submittedName>
</protein>
<dbReference type="RefSeq" id="WP_190475583.1">
    <property type="nucleotide sequence ID" value="NZ_JACJSG010000028.1"/>
</dbReference>
<keyword evidence="1" id="KW-1133">Transmembrane helix</keyword>
<name>A0ABR8D9M5_9NOST</name>
<evidence type="ECO:0000313" key="3">
    <source>
        <dbReference type="Proteomes" id="UP000661112"/>
    </source>
</evidence>
<keyword evidence="1" id="KW-0812">Transmembrane</keyword>
<comment type="caution">
    <text evidence="2">The sequence shown here is derived from an EMBL/GenBank/DDBJ whole genome shotgun (WGS) entry which is preliminary data.</text>
</comment>
<dbReference type="EMBL" id="JACJSG010000028">
    <property type="protein sequence ID" value="MBD2502897.1"/>
    <property type="molecule type" value="Genomic_DNA"/>
</dbReference>
<feature type="transmembrane region" description="Helical" evidence="1">
    <location>
        <begin position="46"/>
        <end position="68"/>
    </location>
</feature>
<keyword evidence="1" id="KW-0472">Membrane</keyword>
<dbReference type="Proteomes" id="UP000661112">
    <property type="component" value="Unassembled WGS sequence"/>
</dbReference>
<accession>A0ABR8D9M5</accession>
<sequence length="74" mass="8303">MIEIGWYSVKLFLKGKLIRDPLHFLQQTLIAVTVGLLVFILLAQAAIPLCIPVTLSSLTTGLMMPFLLKDFKMK</sequence>
<reference evidence="2 3" key="1">
    <citation type="journal article" date="2020" name="ISME J.">
        <title>Comparative genomics reveals insights into cyanobacterial evolution and habitat adaptation.</title>
        <authorList>
            <person name="Chen M.Y."/>
            <person name="Teng W.K."/>
            <person name="Zhao L."/>
            <person name="Hu C.X."/>
            <person name="Zhou Y.K."/>
            <person name="Han B.P."/>
            <person name="Song L.R."/>
            <person name="Shu W.S."/>
        </authorList>
    </citation>
    <scope>NUCLEOTIDE SEQUENCE [LARGE SCALE GENOMIC DNA]</scope>
    <source>
        <strain evidence="2 3">FACHB-119</strain>
    </source>
</reference>
<evidence type="ECO:0000313" key="2">
    <source>
        <dbReference type="EMBL" id="MBD2502897.1"/>
    </source>
</evidence>